<dbReference type="GO" id="GO:0004497">
    <property type="term" value="F:monooxygenase activity"/>
    <property type="evidence" value="ECO:0007669"/>
    <property type="project" value="InterPro"/>
</dbReference>
<feature type="non-terminal residue" evidence="2">
    <location>
        <position position="1"/>
    </location>
</feature>
<evidence type="ECO:0000313" key="3">
    <source>
        <dbReference type="Proteomes" id="UP000619265"/>
    </source>
</evidence>
<dbReference type="GO" id="GO:0020037">
    <property type="term" value="F:heme binding"/>
    <property type="evidence" value="ECO:0007669"/>
    <property type="project" value="InterPro"/>
</dbReference>
<reference evidence="2" key="2">
    <citation type="submission" date="2020-03" db="EMBL/GenBank/DDBJ databases">
        <title>Walnut 2.0.</title>
        <authorList>
            <person name="Marrano A."/>
            <person name="Britton M."/>
            <person name="Zimin A.V."/>
            <person name="Zaini P.A."/>
            <person name="Workman R."/>
            <person name="Puiu D."/>
            <person name="Bianco L."/>
            <person name="Allen B.J."/>
            <person name="Troggio M."/>
            <person name="Leslie C.A."/>
            <person name="Timp W."/>
            <person name="Dendekar A."/>
            <person name="Salzberg S.L."/>
            <person name="Neale D.B."/>
        </authorList>
    </citation>
    <scope>NUCLEOTIDE SEQUENCE</scope>
    <source>
        <tissue evidence="2">Leaves</tissue>
    </source>
</reference>
<dbReference type="SUPFAM" id="SSF48264">
    <property type="entry name" value="Cytochrome P450"/>
    <property type="match status" value="1"/>
</dbReference>
<dbReference type="GO" id="GO:0016705">
    <property type="term" value="F:oxidoreductase activity, acting on paired donors, with incorporation or reduction of molecular oxygen"/>
    <property type="evidence" value="ECO:0007669"/>
    <property type="project" value="InterPro"/>
</dbReference>
<comment type="caution">
    <text evidence="2">The sequence shown here is derived from an EMBL/GenBank/DDBJ whole genome shotgun (WGS) entry which is preliminary data.</text>
</comment>
<protein>
    <submittedName>
        <fullName evidence="2">Uncharacterized protein</fullName>
    </submittedName>
</protein>
<reference evidence="2" key="1">
    <citation type="submission" date="2015-10" db="EMBL/GenBank/DDBJ databases">
        <authorList>
            <person name="Martinez-Garcia P.J."/>
            <person name="Crepeau M.W."/>
            <person name="Puiu D."/>
            <person name="Gonzalez-Ibeas D."/>
            <person name="Whalen J."/>
            <person name="Stevens K."/>
            <person name="Paul R."/>
            <person name="Butterfield T."/>
            <person name="Britton M."/>
            <person name="Reagan R."/>
            <person name="Chakraborty S."/>
            <person name="Walawage S.L."/>
            <person name="Vasquez-Gross H.A."/>
            <person name="Cardeno C."/>
            <person name="Famula R."/>
            <person name="Pratt K."/>
            <person name="Kuruganti S."/>
            <person name="Aradhya M.K."/>
            <person name="Leslie C.A."/>
            <person name="Dandekar A.M."/>
            <person name="Salzberg S.L."/>
            <person name="Wegrzyn J.L."/>
            <person name="Langley C.H."/>
            <person name="Neale D.B."/>
        </authorList>
    </citation>
    <scope>NUCLEOTIDE SEQUENCE</scope>
    <source>
        <tissue evidence="2">Leaves</tissue>
    </source>
</reference>
<name>A0A833TSB1_JUGRE</name>
<dbReference type="Gene3D" id="1.10.630.10">
    <property type="entry name" value="Cytochrome P450"/>
    <property type="match status" value="1"/>
</dbReference>
<comment type="similarity">
    <text evidence="1">Belongs to the cytochrome P450 family.</text>
</comment>
<dbReference type="Gramene" id="Jr12_21170_p1">
    <property type="protein sequence ID" value="cds.Jr12_21170_p1"/>
    <property type="gene ID" value="Jr12_21170"/>
</dbReference>
<organism evidence="2 3">
    <name type="scientific">Juglans regia</name>
    <name type="common">English walnut</name>
    <dbReference type="NCBI Taxonomy" id="51240"/>
    <lineage>
        <taxon>Eukaryota</taxon>
        <taxon>Viridiplantae</taxon>
        <taxon>Streptophyta</taxon>
        <taxon>Embryophyta</taxon>
        <taxon>Tracheophyta</taxon>
        <taxon>Spermatophyta</taxon>
        <taxon>Magnoliopsida</taxon>
        <taxon>eudicotyledons</taxon>
        <taxon>Gunneridae</taxon>
        <taxon>Pentapetalae</taxon>
        <taxon>rosids</taxon>
        <taxon>fabids</taxon>
        <taxon>Fagales</taxon>
        <taxon>Juglandaceae</taxon>
        <taxon>Juglans</taxon>
    </lineage>
</organism>
<evidence type="ECO:0000313" key="2">
    <source>
        <dbReference type="EMBL" id="KAF5453350.1"/>
    </source>
</evidence>
<dbReference type="Proteomes" id="UP000619265">
    <property type="component" value="Unassembled WGS sequence"/>
</dbReference>
<gene>
    <name evidence="2" type="ORF">F2P56_028257</name>
</gene>
<proteinExistence type="inferred from homology"/>
<dbReference type="InterPro" id="IPR001128">
    <property type="entry name" value="Cyt_P450"/>
</dbReference>
<sequence>LSRTQPEHSTTTNFQWRGYPDRLSGGSSGKFQPCKCLYRNASMHVTEPIRRKKVQEMLNNVEASCKSGQAVDIGRAAFTAVLNAISNTFFSADLAQYGSNLSQEFQDLVCGIMEEVGRTNIVDYLPALGLLDPQGARRRTTNRFWKFFLYFGWHHQRTTTSAIKSLVRGI</sequence>
<dbReference type="AlphaFoldDB" id="A0A833TSB1"/>
<dbReference type="EMBL" id="LIHL02000012">
    <property type="protein sequence ID" value="KAF5453350.1"/>
    <property type="molecule type" value="Genomic_DNA"/>
</dbReference>
<dbReference type="PANTHER" id="PTHR47950">
    <property type="entry name" value="CYTOCHROME P450, FAMILY 76, SUBFAMILY C, POLYPEPTIDE 5-RELATED"/>
    <property type="match status" value="1"/>
</dbReference>
<evidence type="ECO:0000256" key="1">
    <source>
        <dbReference type="ARBA" id="ARBA00010617"/>
    </source>
</evidence>
<dbReference type="Pfam" id="PF00067">
    <property type="entry name" value="p450"/>
    <property type="match status" value="1"/>
</dbReference>
<accession>A0A833TSB1</accession>
<dbReference type="PANTHER" id="PTHR47950:SF44">
    <property type="entry name" value="CYTOCHROME P450, FAMILY 76, SUBFAMILY C, POLYPEPTIDE 5-RELATED"/>
    <property type="match status" value="1"/>
</dbReference>
<dbReference type="InterPro" id="IPR036396">
    <property type="entry name" value="Cyt_P450_sf"/>
</dbReference>
<dbReference type="GO" id="GO:0005506">
    <property type="term" value="F:iron ion binding"/>
    <property type="evidence" value="ECO:0007669"/>
    <property type="project" value="InterPro"/>
</dbReference>